<proteinExistence type="predicted"/>
<reference evidence="4 5" key="1">
    <citation type="submission" date="2014-08" db="EMBL/GenBank/DDBJ databases">
        <title>Porphyromonas gulae strain:COT-052_OH1451 Genome sequencing.</title>
        <authorList>
            <person name="Wallis C."/>
            <person name="Deusch O."/>
            <person name="O'Flynn C."/>
            <person name="Davis I."/>
            <person name="Jospin G."/>
            <person name="Darling A.E."/>
            <person name="Coil D.A."/>
            <person name="Alexiev A."/>
            <person name="Horsfall A."/>
            <person name="Kirkwood N."/>
            <person name="Harris S."/>
            <person name="Eisen J.A."/>
        </authorList>
    </citation>
    <scope>NUCLEOTIDE SEQUENCE [LARGE SCALE GENOMIC DNA]</scope>
    <source>
        <strain evidence="5">COT-052 OH1451</strain>
    </source>
</reference>
<feature type="signal peptide" evidence="3">
    <location>
        <begin position="1"/>
        <end position="24"/>
    </location>
</feature>
<evidence type="ECO:0000256" key="3">
    <source>
        <dbReference type="SAM" id="SignalP"/>
    </source>
</evidence>
<protein>
    <recommendedName>
        <fullName evidence="6">Internalin</fullName>
    </recommendedName>
</protein>
<comment type="caution">
    <text evidence="4">The sequence shown here is derived from an EMBL/GenBank/DDBJ whole genome shotgun (WGS) entry which is preliminary data.</text>
</comment>
<keyword evidence="2" id="KW-0677">Repeat</keyword>
<evidence type="ECO:0000313" key="5">
    <source>
        <dbReference type="Proteomes" id="UP000030130"/>
    </source>
</evidence>
<dbReference type="Gene3D" id="3.80.10.10">
    <property type="entry name" value="Ribonuclease Inhibitor"/>
    <property type="match status" value="1"/>
</dbReference>
<dbReference type="PROSITE" id="PS51257">
    <property type="entry name" value="PROKAR_LIPOPROTEIN"/>
    <property type="match status" value="1"/>
</dbReference>
<feature type="chain" id="PRO_5001987432" description="Internalin" evidence="3">
    <location>
        <begin position="25"/>
        <end position="353"/>
    </location>
</feature>
<dbReference type="PANTHER" id="PTHR47566">
    <property type="match status" value="1"/>
</dbReference>
<sequence length="353" mass="39557">MMMKKFSQLLVALALLPLFFSCKNEEPDPYSGTPRITLTTAIKPGEKIHLTIETMDDDVWVDINGDRICQPEEKIEPGMLVTYGIITLYGYKWYDVVNPTITIYGRVQGLDCSLNKITDIDLSRSSGLLTLVCYGNYLKSLNLNNTPDLETLHCSGNALSKLDVSNLKALKRFFCEGNSIEKINVSNNSALETLFCSHNRLKELSVDKNPLLSELACDDNALTHLDLSNNKHLQVIKCSQNNLKHLDVSATKSLTELNCSQNSIETLLFNPDANLLSFVVCYNNQISGEGMDTLVNSIPITDNNGVIWIKTLNDPKEGNVCTDAQIAILKERHWLVEYNQWPQFYGAESLLKN</sequence>
<dbReference type="InterPro" id="IPR052574">
    <property type="entry name" value="CDIRP"/>
</dbReference>
<dbReference type="Proteomes" id="UP000030130">
    <property type="component" value="Unassembled WGS sequence"/>
</dbReference>
<keyword evidence="3" id="KW-0732">Signal</keyword>
<dbReference type="PANTHER" id="PTHR47566:SF1">
    <property type="entry name" value="PROTEIN NUD1"/>
    <property type="match status" value="1"/>
</dbReference>
<evidence type="ECO:0000256" key="2">
    <source>
        <dbReference type="ARBA" id="ARBA00022737"/>
    </source>
</evidence>
<evidence type="ECO:0000313" key="4">
    <source>
        <dbReference type="EMBL" id="KGN87852.1"/>
    </source>
</evidence>
<dbReference type="RefSeq" id="WP_039419986.1">
    <property type="nucleotide sequence ID" value="NZ_JRAI01000007.1"/>
</dbReference>
<name>A0A0A2FCR2_9PORP</name>
<dbReference type="EMBL" id="JRAI01000007">
    <property type="protein sequence ID" value="KGN87852.1"/>
    <property type="molecule type" value="Genomic_DNA"/>
</dbReference>
<gene>
    <name evidence="4" type="ORF">HR08_01190</name>
</gene>
<evidence type="ECO:0008006" key="6">
    <source>
        <dbReference type="Google" id="ProtNLM"/>
    </source>
</evidence>
<dbReference type="GO" id="GO:0035591">
    <property type="term" value="F:signaling adaptor activity"/>
    <property type="evidence" value="ECO:0007669"/>
    <property type="project" value="TreeGrafter"/>
</dbReference>
<dbReference type="AlphaFoldDB" id="A0A0A2FCR2"/>
<dbReference type="InterPro" id="IPR032675">
    <property type="entry name" value="LRR_dom_sf"/>
</dbReference>
<evidence type="ECO:0000256" key="1">
    <source>
        <dbReference type="ARBA" id="ARBA00022614"/>
    </source>
</evidence>
<dbReference type="OrthoDB" id="1014043at2"/>
<accession>A0A0A2FCR2</accession>
<organism evidence="4 5">
    <name type="scientific">Porphyromonas gulae</name>
    <dbReference type="NCBI Taxonomy" id="111105"/>
    <lineage>
        <taxon>Bacteria</taxon>
        <taxon>Pseudomonadati</taxon>
        <taxon>Bacteroidota</taxon>
        <taxon>Bacteroidia</taxon>
        <taxon>Bacteroidales</taxon>
        <taxon>Porphyromonadaceae</taxon>
        <taxon>Porphyromonas</taxon>
    </lineage>
</organism>
<keyword evidence="1" id="KW-0433">Leucine-rich repeat</keyword>
<dbReference type="SUPFAM" id="SSF52058">
    <property type="entry name" value="L domain-like"/>
    <property type="match status" value="1"/>
</dbReference>